<dbReference type="InterPro" id="IPR022819">
    <property type="entry name" value="Poxvirus_Bcl-2-like"/>
</dbReference>
<dbReference type="EMBL" id="KY747497">
    <property type="protein sequence ID" value="ASK51352.1"/>
    <property type="molecule type" value="Genomic_DNA"/>
</dbReference>
<dbReference type="Proteomes" id="UP000217428">
    <property type="component" value="Segment"/>
</dbReference>
<accession>A0A220T6M5</accession>
<name>A0A220T6M5_9POXV</name>
<sequence length="165" mass="19391">MDLTLEKLDNVIISMSNFLNTFLKIDLTKVDNISLSMDMYHILYEYFIQQLNMKHKKYGKLFSKLFSTKRYAYKHINKNNLNQIISAYLNNNYDYITSFILESLDVTDILHYSKLLIGICTILADVDVKYKCISQSSIIFDLLNVMITLDVSLILKQWIYTSINK</sequence>
<dbReference type="Pfam" id="PF06227">
    <property type="entry name" value="Poxv_Bcl-2-like"/>
    <property type="match status" value="1"/>
</dbReference>
<protein>
    <submittedName>
        <fullName evidence="1">Uncharacterized protein</fullName>
    </submittedName>
</protein>
<organism evidence="1 2">
    <name type="scientific">Eptesipox virus</name>
    <dbReference type="NCBI Taxonomy" id="1329402"/>
    <lineage>
        <taxon>Viruses</taxon>
        <taxon>Varidnaviria</taxon>
        <taxon>Bamfordvirae</taxon>
        <taxon>Nucleocytoviricota</taxon>
        <taxon>Pokkesviricetes</taxon>
        <taxon>Chitovirales</taxon>
        <taxon>Poxviridae</taxon>
        <taxon>Chordopoxvirinae</taxon>
        <taxon>Vespertilionpoxvirus</taxon>
        <taxon>Vespertilionpoxvirus eptesipox</taxon>
    </lineage>
</organism>
<reference evidence="1 2" key="1">
    <citation type="journal article" date="2017" name="Virus Genes">
        <title>Characterization of Eptesipoxvirus, a novel poxvirus from a microchiropteran bat.</title>
        <authorList>
            <person name="Tu S.L."/>
            <person name="Nakazawa Y."/>
            <person name="Gao J."/>
            <person name="Wilkins K."/>
            <person name="Gallardo-Romero N."/>
            <person name="Li Y."/>
            <person name="Emerson G.L."/>
            <person name="Carroll D.S."/>
            <person name="Upton C."/>
        </authorList>
    </citation>
    <scope>NUCLEOTIDE SEQUENCE [LARGE SCALE GENOMIC DNA]</scope>
    <source>
        <strain evidence="1 2">Washington</strain>
    </source>
</reference>
<proteinExistence type="predicted"/>
<evidence type="ECO:0000313" key="2">
    <source>
        <dbReference type="Proteomes" id="UP000217428"/>
    </source>
</evidence>
<gene>
    <name evidence="1" type="ORF">EPTV-WA-151</name>
</gene>
<dbReference type="InterPro" id="IPR043018">
    <property type="entry name" value="Poxvirus_sf"/>
</dbReference>
<keyword evidence="2" id="KW-1185">Reference proteome</keyword>
<dbReference type="Gene3D" id="1.10.437.20">
    <property type="entry name" value="dsDNA poxvirus"/>
    <property type="match status" value="1"/>
</dbReference>
<evidence type="ECO:0000313" key="1">
    <source>
        <dbReference type="EMBL" id="ASK51352.1"/>
    </source>
</evidence>